<reference evidence="2" key="2">
    <citation type="submission" date="2021-02" db="EMBL/GenBank/DDBJ databases">
        <title>Aspergillus luchuensis mut. kawachii IFO 4304 genome sequence.</title>
        <authorList>
            <person name="Mori K."/>
            <person name="Kadooka C."/>
            <person name="Goto M."/>
            <person name="Futagami T."/>
        </authorList>
    </citation>
    <scope>NUCLEOTIDE SEQUENCE</scope>
    <source>
        <strain evidence="2">IFO 4308</strain>
    </source>
</reference>
<dbReference type="AlphaFoldDB" id="A0A7R7WBV3"/>
<dbReference type="RefSeq" id="XP_041543612.1">
    <property type="nucleotide sequence ID" value="XM_041689981.1"/>
</dbReference>
<proteinExistence type="predicted"/>
<organism evidence="2 3">
    <name type="scientific">Aspergillus kawachii</name>
    <name type="common">White koji mold</name>
    <name type="synonym">Aspergillus awamori var. kawachi</name>
    <dbReference type="NCBI Taxonomy" id="1069201"/>
    <lineage>
        <taxon>Eukaryota</taxon>
        <taxon>Fungi</taxon>
        <taxon>Dikarya</taxon>
        <taxon>Ascomycota</taxon>
        <taxon>Pezizomycotina</taxon>
        <taxon>Eurotiomycetes</taxon>
        <taxon>Eurotiomycetidae</taxon>
        <taxon>Eurotiales</taxon>
        <taxon>Aspergillaceae</taxon>
        <taxon>Aspergillus</taxon>
        <taxon>Aspergillus subgen. Circumdati</taxon>
    </lineage>
</organism>
<dbReference type="KEGG" id="aluc:AKAW2_50191S"/>
<accession>A0A7R7WBV3</accession>
<gene>
    <name evidence="2" type="ORF">AKAW2_50191S</name>
</gene>
<reference evidence="2" key="1">
    <citation type="submission" date="2021-01" db="EMBL/GenBank/DDBJ databases">
        <authorList>
            <consortium name="Aspergillus luchuensis mut. kawachii IFO 4304 genome sequencing consortium"/>
            <person name="Kazuki M."/>
            <person name="Futagami T."/>
        </authorList>
    </citation>
    <scope>NUCLEOTIDE SEQUENCE</scope>
    <source>
        <strain evidence="2">IFO 4308</strain>
    </source>
</reference>
<sequence>MDEQYIPPPLEYKYSVGLRNELGTSERLSGLAIAAEGSVSAAAPFRQHQEDTNATEPVEDQRKALEARTKQRRVKRALFSYLALRSVPKSQECVRSSVGTAEGEPSYYDLYRNTNREVANPHGFADQPSSDTTTTYEAHANESMEGHQWSASDMGCASVITIPRENDAERDTPTTCPVDITSRDEWNAVGDDRNNTLPSETGVNAGWRPPSSVIPIPNSYMPADNLTEDPTADAWYSMPWTTEPCSWETLPASFWGCTWPQSGYLAGSETDGFLHPSIPVEQSAGWPFGSEAKQPQYATRSGTTPFWVDHSQELFHLGPSPDLPEPIPSSVAARLSSMPPNIPNLHRVQQAEDVSLSFLTDIPMQLPS</sequence>
<keyword evidence="3" id="KW-1185">Reference proteome</keyword>
<protein>
    <submittedName>
        <fullName evidence="2">Uncharacterized protein</fullName>
    </submittedName>
</protein>
<evidence type="ECO:0000313" key="3">
    <source>
        <dbReference type="Proteomes" id="UP000661280"/>
    </source>
</evidence>
<dbReference type="Proteomes" id="UP000661280">
    <property type="component" value="Chromosome 5"/>
</dbReference>
<name>A0A7R7WBV3_ASPKA</name>
<dbReference type="EMBL" id="AP024429">
    <property type="protein sequence ID" value="BCR99849.1"/>
    <property type="molecule type" value="Genomic_DNA"/>
</dbReference>
<evidence type="ECO:0000313" key="2">
    <source>
        <dbReference type="EMBL" id="BCR99849.1"/>
    </source>
</evidence>
<feature type="region of interest" description="Disordered" evidence="1">
    <location>
        <begin position="188"/>
        <end position="210"/>
    </location>
</feature>
<evidence type="ECO:0000256" key="1">
    <source>
        <dbReference type="SAM" id="MobiDB-lite"/>
    </source>
</evidence>
<dbReference type="GeneID" id="64961171"/>